<dbReference type="GO" id="GO:0031543">
    <property type="term" value="F:peptidyl-proline dioxygenase activity"/>
    <property type="evidence" value="ECO:0007669"/>
    <property type="project" value="TreeGrafter"/>
</dbReference>
<keyword evidence="4" id="KW-0847">Vitamin C</keyword>
<dbReference type="Gene3D" id="6.10.140.2220">
    <property type="match status" value="1"/>
</dbReference>
<dbReference type="FunCoup" id="A0A2J7PDF9">
    <property type="interactions" value="1174"/>
</dbReference>
<keyword evidence="8" id="KW-1185">Reference proteome</keyword>
<dbReference type="GO" id="GO:0031418">
    <property type="term" value="F:L-ascorbic acid binding"/>
    <property type="evidence" value="ECO:0007669"/>
    <property type="project" value="UniProtKB-KW"/>
</dbReference>
<dbReference type="InterPro" id="IPR002893">
    <property type="entry name" value="Znf_MYND"/>
</dbReference>
<feature type="domain" description="MYND-type" evidence="6">
    <location>
        <begin position="10"/>
        <end position="47"/>
    </location>
</feature>
<protein>
    <recommendedName>
        <fullName evidence="6">MYND-type domain-containing protein</fullName>
    </recommendedName>
</protein>
<reference evidence="7 8" key="1">
    <citation type="submission" date="2017-12" db="EMBL/GenBank/DDBJ databases">
        <title>Hemimetabolous genomes reveal molecular basis of termite eusociality.</title>
        <authorList>
            <person name="Harrison M.C."/>
            <person name="Jongepier E."/>
            <person name="Robertson H.M."/>
            <person name="Arning N."/>
            <person name="Bitard-Feildel T."/>
            <person name="Chao H."/>
            <person name="Childers C.P."/>
            <person name="Dinh H."/>
            <person name="Doddapaneni H."/>
            <person name="Dugan S."/>
            <person name="Gowin J."/>
            <person name="Greiner C."/>
            <person name="Han Y."/>
            <person name="Hu H."/>
            <person name="Hughes D.S.T."/>
            <person name="Huylmans A.-K."/>
            <person name="Kemena C."/>
            <person name="Kremer L.P.M."/>
            <person name="Lee S.L."/>
            <person name="Lopez-Ezquerra A."/>
            <person name="Mallet L."/>
            <person name="Monroy-Kuhn J.M."/>
            <person name="Moser A."/>
            <person name="Murali S.C."/>
            <person name="Muzny D.M."/>
            <person name="Otani S."/>
            <person name="Piulachs M.-D."/>
            <person name="Poelchau M."/>
            <person name="Qu J."/>
            <person name="Schaub F."/>
            <person name="Wada-Katsumata A."/>
            <person name="Worley K.C."/>
            <person name="Xie Q."/>
            <person name="Ylla G."/>
            <person name="Poulsen M."/>
            <person name="Gibbs R.A."/>
            <person name="Schal C."/>
            <person name="Richards S."/>
            <person name="Belles X."/>
            <person name="Korb J."/>
            <person name="Bornberg-Bauer E."/>
        </authorList>
    </citation>
    <scope>NUCLEOTIDE SEQUENCE [LARGE SCALE GENOMIC DNA]</scope>
    <source>
        <tissue evidence="7">Whole body</tissue>
    </source>
</reference>
<dbReference type="GO" id="GO:0008270">
    <property type="term" value="F:zinc ion binding"/>
    <property type="evidence" value="ECO:0007669"/>
    <property type="project" value="UniProtKB-KW"/>
</dbReference>
<dbReference type="InParanoid" id="A0A2J7PDF9"/>
<organism evidence="7 8">
    <name type="scientific">Cryptotermes secundus</name>
    <dbReference type="NCBI Taxonomy" id="105785"/>
    <lineage>
        <taxon>Eukaryota</taxon>
        <taxon>Metazoa</taxon>
        <taxon>Ecdysozoa</taxon>
        <taxon>Arthropoda</taxon>
        <taxon>Hexapoda</taxon>
        <taxon>Insecta</taxon>
        <taxon>Pterygota</taxon>
        <taxon>Neoptera</taxon>
        <taxon>Polyneoptera</taxon>
        <taxon>Dictyoptera</taxon>
        <taxon>Blattodea</taxon>
        <taxon>Blattoidea</taxon>
        <taxon>Termitoidae</taxon>
        <taxon>Kalotermitidae</taxon>
        <taxon>Cryptotermitinae</taxon>
        <taxon>Cryptotermes</taxon>
    </lineage>
</organism>
<sequence>MNSADCRAACQVCGVTGRVFVCSRCKHVYYCSKEHQVLHFKKHKAFCKRNRVDKREDDNTQSLDSKKISVVQAESKEIVTNDARNSESELRVSDSTDTCDVDRSEGAVAGNTSPITYEGSSESEILNAVTEILSPSLDFISSLSADSLENSIAPLSDMPSHERGTVTAPVNTNGFRTFPEINLVNDDPLPPFLHRQNRDKQLEEVCRNVIRDMDAYGVCVVDNFLGQEMGMAVLGEVTSMYKKGVFKDGQLVSNRAKKNLKTIRGDQITWLDGKEKFCKNIGFLISQVDNIIVRANNMGGNGRMGDYTITGRTKWVLGALSPGVKQLGREADDSPPASAEVKEMRMYTSTPPYIFIA</sequence>
<keyword evidence="3" id="KW-0862">Zinc</keyword>
<dbReference type="EMBL" id="NEVH01026387">
    <property type="protein sequence ID" value="PNF14369.1"/>
    <property type="molecule type" value="Genomic_DNA"/>
</dbReference>
<dbReference type="PANTHER" id="PTHR12907:SF26">
    <property type="entry name" value="HIF PROLYL HYDROXYLASE, ISOFORM C"/>
    <property type="match status" value="1"/>
</dbReference>
<dbReference type="Gene3D" id="2.60.120.620">
    <property type="entry name" value="q2cbj1_9rhob like domain"/>
    <property type="match status" value="1"/>
</dbReference>
<evidence type="ECO:0000256" key="5">
    <source>
        <dbReference type="PROSITE-ProRule" id="PRU00134"/>
    </source>
</evidence>
<evidence type="ECO:0000313" key="8">
    <source>
        <dbReference type="Proteomes" id="UP000235965"/>
    </source>
</evidence>
<keyword evidence="2 5" id="KW-0863">Zinc-finger</keyword>
<evidence type="ECO:0000259" key="6">
    <source>
        <dbReference type="PROSITE" id="PS50865"/>
    </source>
</evidence>
<dbReference type="Pfam" id="PF01753">
    <property type="entry name" value="zf-MYND"/>
    <property type="match status" value="1"/>
</dbReference>
<dbReference type="STRING" id="105785.A0A2J7PDF9"/>
<evidence type="ECO:0000256" key="3">
    <source>
        <dbReference type="ARBA" id="ARBA00022833"/>
    </source>
</evidence>
<evidence type="ECO:0000256" key="4">
    <source>
        <dbReference type="ARBA" id="ARBA00022896"/>
    </source>
</evidence>
<gene>
    <name evidence="7" type="ORF">B7P43_G03419</name>
</gene>
<dbReference type="GO" id="GO:0071456">
    <property type="term" value="P:cellular response to hypoxia"/>
    <property type="evidence" value="ECO:0007669"/>
    <property type="project" value="TreeGrafter"/>
</dbReference>
<dbReference type="Proteomes" id="UP000235965">
    <property type="component" value="Unassembled WGS sequence"/>
</dbReference>
<dbReference type="GO" id="GO:0008198">
    <property type="term" value="F:ferrous iron binding"/>
    <property type="evidence" value="ECO:0007669"/>
    <property type="project" value="TreeGrafter"/>
</dbReference>
<keyword evidence="1" id="KW-0479">Metal-binding</keyword>
<dbReference type="InterPro" id="IPR051559">
    <property type="entry name" value="HIF_prolyl_hydroxylases"/>
</dbReference>
<comment type="caution">
    <text evidence="7">The sequence shown here is derived from an EMBL/GenBank/DDBJ whole genome shotgun (WGS) entry which is preliminary data.</text>
</comment>
<dbReference type="OrthoDB" id="76265at2759"/>
<evidence type="ECO:0000256" key="1">
    <source>
        <dbReference type="ARBA" id="ARBA00022723"/>
    </source>
</evidence>
<evidence type="ECO:0000313" key="7">
    <source>
        <dbReference type="EMBL" id="PNF14369.1"/>
    </source>
</evidence>
<proteinExistence type="predicted"/>
<accession>A0A2J7PDF9</accession>
<dbReference type="PROSITE" id="PS50865">
    <property type="entry name" value="ZF_MYND_2"/>
    <property type="match status" value="1"/>
</dbReference>
<dbReference type="PANTHER" id="PTHR12907">
    <property type="entry name" value="EGL NINE HOMOLOG-RELATED"/>
    <property type="match status" value="1"/>
</dbReference>
<name>A0A2J7PDF9_9NEOP</name>
<dbReference type="AlphaFoldDB" id="A0A2J7PDF9"/>
<evidence type="ECO:0000256" key="2">
    <source>
        <dbReference type="ARBA" id="ARBA00022771"/>
    </source>
</evidence>
<dbReference type="SUPFAM" id="SSF144232">
    <property type="entry name" value="HIT/MYND zinc finger-like"/>
    <property type="match status" value="1"/>
</dbReference>